<evidence type="ECO:0000256" key="1">
    <source>
        <dbReference type="ARBA" id="ARBA00006576"/>
    </source>
</evidence>
<dbReference type="Proteomes" id="UP001159405">
    <property type="component" value="Unassembled WGS sequence"/>
</dbReference>
<dbReference type="SUPFAM" id="SSF53927">
    <property type="entry name" value="Cytidine deaminase-like"/>
    <property type="match status" value="1"/>
</dbReference>
<dbReference type="EMBL" id="CALNXK010000020">
    <property type="protein sequence ID" value="CAH3107616.1"/>
    <property type="molecule type" value="Genomic_DNA"/>
</dbReference>
<dbReference type="InterPro" id="IPR002125">
    <property type="entry name" value="CMP_dCMP_dom"/>
</dbReference>
<keyword evidence="12" id="KW-1185">Reference proteome</keyword>
<keyword evidence="3" id="KW-0545">Nucleotide biosynthesis</keyword>
<gene>
    <name evidence="11" type="ORF">PLOB_00016766</name>
</gene>
<dbReference type="PANTHER" id="PTHR11086:SF18">
    <property type="entry name" value="DEOXYCYTIDYLATE DEAMINASE"/>
    <property type="match status" value="1"/>
</dbReference>
<dbReference type="EC" id="3.5.4.12" evidence="6"/>
<evidence type="ECO:0000256" key="2">
    <source>
        <dbReference type="ARBA" id="ARBA00022723"/>
    </source>
</evidence>
<dbReference type="InterPro" id="IPR015517">
    <property type="entry name" value="dCMP_deaminase-rel"/>
</dbReference>
<feature type="compositionally biased region" description="Polar residues" evidence="9">
    <location>
        <begin position="30"/>
        <end position="48"/>
    </location>
</feature>
<dbReference type="PROSITE" id="PS51747">
    <property type="entry name" value="CYT_DCMP_DEAMINASES_2"/>
    <property type="match status" value="1"/>
</dbReference>
<dbReference type="PANTHER" id="PTHR11086">
    <property type="entry name" value="DEOXYCYTIDYLATE DEAMINASE-RELATED"/>
    <property type="match status" value="1"/>
</dbReference>
<dbReference type="PROSITE" id="PS00903">
    <property type="entry name" value="CYT_DCMP_DEAMINASES_1"/>
    <property type="match status" value="1"/>
</dbReference>
<dbReference type="Gene3D" id="3.40.140.10">
    <property type="entry name" value="Cytidine Deaminase, domain 2"/>
    <property type="match status" value="1"/>
</dbReference>
<keyword evidence="2" id="KW-0479">Metal-binding</keyword>
<keyword evidence="5" id="KW-0862">Zinc</keyword>
<organism evidence="11 12">
    <name type="scientific">Porites lobata</name>
    <dbReference type="NCBI Taxonomy" id="104759"/>
    <lineage>
        <taxon>Eukaryota</taxon>
        <taxon>Metazoa</taxon>
        <taxon>Cnidaria</taxon>
        <taxon>Anthozoa</taxon>
        <taxon>Hexacorallia</taxon>
        <taxon>Scleractinia</taxon>
        <taxon>Fungiina</taxon>
        <taxon>Poritidae</taxon>
        <taxon>Porites</taxon>
    </lineage>
</organism>
<evidence type="ECO:0000256" key="6">
    <source>
        <dbReference type="ARBA" id="ARBA00038938"/>
    </source>
</evidence>
<dbReference type="InterPro" id="IPR016192">
    <property type="entry name" value="APOBEC/CMP_deaminase_Zn-bd"/>
</dbReference>
<feature type="coiled-coil region" evidence="8">
    <location>
        <begin position="79"/>
        <end position="275"/>
    </location>
</feature>
<dbReference type="Gene3D" id="1.20.5.1000">
    <property type="entry name" value="arf6 gtpase in complex with a specific effector, jip4"/>
    <property type="match status" value="1"/>
</dbReference>
<dbReference type="Pfam" id="PF00383">
    <property type="entry name" value="dCMP_cyt_deam_1"/>
    <property type="match status" value="1"/>
</dbReference>
<name>A0ABN8NJ24_9CNID</name>
<evidence type="ECO:0000259" key="10">
    <source>
        <dbReference type="PROSITE" id="PS51747"/>
    </source>
</evidence>
<evidence type="ECO:0000256" key="5">
    <source>
        <dbReference type="ARBA" id="ARBA00022833"/>
    </source>
</evidence>
<dbReference type="InterPro" id="IPR016193">
    <property type="entry name" value="Cytidine_deaminase-like"/>
</dbReference>
<feature type="domain" description="CMP/dCMP-type deaminase" evidence="10">
    <location>
        <begin position="325"/>
        <end position="471"/>
    </location>
</feature>
<evidence type="ECO:0000313" key="11">
    <source>
        <dbReference type="EMBL" id="CAH3107616.1"/>
    </source>
</evidence>
<evidence type="ECO:0000256" key="3">
    <source>
        <dbReference type="ARBA" id="ARBA00022727"/>
    </source>
</evidence>
<keyword evidence="4" id="KW-0378">Hydrolase</keyword>
<evidence type="ECO:0000256" key="4">
    <source>
        <dbReference type="ARBA" id="ARBA00022801"/>
    </source>
</evidence>
<evidence type="ECO:0000256" key="9">
    <source>
        <dbReference type="SAM" id="MobiDB-lite"/>
    </source>
</evidence>
<feature type="region of interest" description="Disordered" evidence="9">
    <location>
        <begin position="28"/>
        <end position="66"/>
    </location>
</feature>
<evidence type="ECO:0000313" key="12">
    <source>
        <dbReference type="Proteomes" id="UP001159405"/>
    </source>
</evidence>
<comment type="caution">
    <text evidence="11">The sequence shown here is derived from an EMBL/GenBank/DDBJ whole genome shotgun (WGS) entry which is preliminary data.</text>
</comment>
<evidence type="ECO:0000256" key="8">
    <source>
        <dbReference type="SAM" id="Coils"/>
    </source>
</evidence>
<evidence type="ECO:0000256" key="7">
    <source>
        <dbReference type="ARBA" id="ARBA00041763"/>
    </source>
</evidence>
<reference evidence="11 12" key="1">
    <citation type="submission" date="2022-05" db="EMBL/GenBank/DDBJ databases">
        <authorList>
            <consortium name="Genoscope - CEA"/>
            <person name="William W."/>
        </authorList>
    </citation>
    <scope>NUCLEOTIDE SEQUENCE [LARGE SCALE GENOMIC DNA]</scope>
</reference>
<comment type="similarity">
    <text evidence="1">Belongs to the cytidine and deoxycytidylate deaminase family.</text>
</comment>
<keyword evidence="8" id="KW-0175">Coiled coil</keyword>
<proteinExistence type="inferred from homology"/>
<sequence>MEKKESPSDDLDSSFPNEKGLLVAVKEEITQPSKQTALSTCTTGMSQTELDDSGFFAPQNEESQDNDNVDIVKMTFKEKEDLEMKVTSLDEQNKELRMHLGNQNEEKEDLEMKVTSLDEQNKELRMHLDNLNEEKEDLEMKVTSLDEQNKELRMHLDNLNEEKEDLEMKVTSLDEKNKELRMHLHILNEELIGSEVSVNSLEEELKRSQASVTSSEKEVTDLRLNETFLVKRWRQDSESENLDELQRMRKKISDLEEENKRLKQLADATQKYLDNMVGFVRQPFPSTPGPVAAPVNDEQCSLPSAPGSVATLVNVIPCSRIKYDDTDVMLLKVAMAVASRAEIPTQTENLPSVGCVIRRAGHPTLPSFHSLGWNGFLIKTSKSDLDGALKNVQITSTKKKDRVLASLFGLHAEDNALRYCPESLIDATVYSTHVPCYECAKRLIERGIGRVLYLFWLEGCESTIDLFKSRDITCTAFGRRDLVLEDFNLDVLTTRGINRGGTNTEKPPEECPYFLSSKDCKQE</sequence>
<accession>A0ABN8NJ24</accession>
<protein>
    <recommendedName>
        <fullName evidence="7">dCMP deaminase</fullName>
        <ecNumber evidence="6">3.5.4.12</ecNumber>
    </recommendedName>
    <alternativeName>
        <fullName evidence="7">dCMP deaminase</fullName>
    </alternativeName>
</protein>